<feature type="transmembrane region" description="Helical" evidence="1">
    <location>
        <begin position="57"/>
        <end position="76"/>
    </location>
</feature>
<keyword evidence="1" id="KW-0472">Membrane</keyword>
<protein>
    <submittedName>
        <fullName evidence="3">Uncharacterized protein</fullName>
    </submittedName>
</protein>
<keyword evidence="1" id="KW-0812">Transmembrane</keyword>
<dbReference type="EMBL" id="NJCX01000036">
    <property type="protein sequence ID" value="PHM69130.1"/>
    <property type="molecule type" value="Genomic_DNA"/>
</dbReference>
<evidence type="ECO:0000313" key="4">
    <source>
        <dbReference type="Proteomes" id="UP000221101"/>
    </source>
</evidence>
<dbReference type="EMBL" id="NJCX01000022">
    <property type="protein sequence ID" value="PHM70887.1"/>
    <property type="molecule type" value="Genomic_DNA"/>
</dbReference>
<name>A0A2D0L665_9GAMM</name>
<dbReference type="Proteomes" id="UP000221101">
    <property type="component" value="Unassembled WGS sequence"/>
</dbReference>
<proteinExistence type="predicted"/>
<evidence type="ECO:0000313" key="2">
    <source>
        <dbReference type="EMBL" id="PHM69130.1"/>
    </source>
</evidence>
<gene>
    <name evidence="3" type="ORF">Xkoz_02895</name>
    <name evidence="2" type="ORF">Xkoz_03521</name>
</gene>
<sequence length="166" mass="19887">MKRCQRSPAFSEIKQEIQKYARNMNKWWGKLQHYTIAEWSLLIGIGCWGVPNKVAQIIAFTLSLMFFFDKLFSIGYKYSFAKTEKAIKEKIIKLYISDDERDILFKKLDNVRRFKSIWNSCYVFKRNWKFIFGSTFLVGSFIYQLMFNENTDYIVNIFILNKIEGM</sequence>
<evidence type="ECO:0000256" key="1">
    <source>
        <dbReference type="SAM" id="Phobius"/>
    </source>
</evidence>
<feature type="transmembrane region" description="Helical" evidence="1">
    <location>
        <begin position="128"/>
        <end position="146"/>
    </location>
</feature>
<comment type="caution">
    <text evidence="3">The sequence shown here is derived from an EMBL/GenBank/DDBJ whole genome shotgun (WGS) entry which is preliminary data.</text>
</comment>
<keyword evidence="4" id="KW-1185">Reference proteome</keyword>
<evidence type="ECO:0000313" key="3">
    <source>
        <dbReference type="EMBL" id="PHM70887.1"/>
    </source>
</evidence>
<feature type="transmembrane region" description="Helical" evidence="1">
    <location>
        <begin position="31"/>
        <end position="51"/>
    </location>
</feature>
<reference evidence="3 4" key="1">
    <citation type="journal article" date="2017" name="Nat. Microbiol.">
        <title>Natural product diversity associated with the nematode symbionts Photorhabdus and Xenorhabdus.</title>
        <authorList>
            <person name="Tobias N.J."/>
            <person name="Wolff H."/>
            <person name="Djahanschiri B."/>
            <person name="Grundmann F."/>
            <person name="Kronenwerth M."/>
            <person name="Shi Y.M."/>
            <person name="Simonyi S."/>
            <person name="Grun P."/>
            <person name="Shapiro-Ilan D."/>
            <person name="Pidot S.J."/>
            <person name="Stinear T.P."/>
            <person name="Ebersberger I."/>
            <person name="Bode H.B."/>
        </authorList>
    </citation>
    <scope>NUCLEOTIDE SEQUENCE [LARGE SCALE GENOMIC DNA]</scope>
    <source>
        <strain evidence="3 4">DSM 17907</strain>
    </source>
</reference>
<dbReference type="RefSeq" id="WP_208615269.1">
    <property type="nucleotide sequence ID" value="NZ_CAWNOR010000056.1"/>
</dbReference>
<organism evidence="3 4">
    <name type="scientific">Xenorhabdus kozodoii</name>
    <dbReference type="NCBI Taxonomy" id="351676"/>
    <lineage>
        <taxon>Bacteria</taxon>
        <taxon>Pseudomonadati</taxon>
        <taxon>Pseudomonadota</taxon>
        <taxon>Gammaproteobacteria</taxon>
        <taxon>Enterobacterales</taxon>
        <taxon>Morganellaceae</taxon>
        <taxon>Xenorhabdus</taxon>
    </lineage>
</organism>
<accession>A0A2D0L665</accession>
<keyword evidence="1" id="KW-1133">Transmembrane helix</keyword>
<dbReference type="AlphaFoldDB" id="A0A2D0L665"/>